<evidence type="ECO:0000313" key="7">
    <source>
        <dbReference type="Proteomes" id="UP000799302"/>
    </source>
</evidence>
<dbReference type="GO" id="GO:0016787">
    <property type="term" value="F:hydrolase activity"/>
    <property type="evidence" value="ECO:0007669"/>
    <property type="project" value="UniProtKB-KW"/>
</dbReference>
<comment type="cofactor">
    <cofactor evidence="1">
        <name>Zn(2+)</name>
        <dbReference type="ChEBI" id="CHEBI:29105"/>
    </cofactor>
</comment>
<evidence type="ECO:0000256" key="2">
    <source>
        <dbReference type="ARBA" id="ARBA00022723"/>
    </source>
</evidence>
<dbReference type="Pfam" id="PF18089">
    <property type="entry name" value="DAPG_hydrolase"/>
    <property type="match status" value="1"/>
</dbReference>
<protein>
    <recommendedName>
        <fullName evidence="5">DAPG hydrolase PhiG domain-containing protein</fullName>
    </recommendedName>
</protein>
<name>A0A6A6TZQ8_9PEZI</name>
<evidence type="ECO:0000259" key="5">
    <source>
        <dbReference type="Pfam" id="PF18089"/>
    </source>
</evidence>
<evidence type="ECO:0000256" key="1">
    <source>
        <dbReference type="ARBA" id="ARBA00001947"/>
    </source>
</evidence>
<keyword evidence="3" id="KW-0378">Hydrolase</keyword>
<reference evidence="6" key="1">
    <citation type="journal article" date="2020" name="Stud. Mycol.">
        <title>101 Dothideomycetes genomes: a test case for predicting lifestyles and emergence of pathogens.</title>
        <authorList>
            <person name="Haridas S."/>
            <person name="Albert R."/>
            <person name="Binder M."/>
            <person name="Bloem J."/>
            <person name="Labutti K."/>
            <person name="Salamov A."/>
            <person name="Andreopoulos B."/>
            <person name="Baker S."/>
            <person name="Barry K."/>
            <person name="Bills G."/>
            <person name="Bluhm B."/>
            <person name="Cannon C."/>
            <person name="Castanera R."/>
            <person name="Culley D."/>
            <person name="Daum C."/>
            <person name="Ezra D."/>
            <person name="Gonzalez J."/>
            <person name="Henrissat B."/>
            <person name="Kuo A."/>
            <person name="Liang C."/>
            <person name="Lipzen A."/>
            <person name="Lutzoni F."/>
            <person name="Magnuson J."/>
            <person name="Mondo S."/>
            <person name="Nolan M."/>
            <person name="Ohm R."/>
            <person name="Pangilinan J."/>
            <person name="Park H.-J."/>
            <person name="Ramirez L."/>
            <person name="Alfaro M."/>
            <person name="Sun H."/>
            <person name="Tritt A."/>
            <person name="Yoshinaga Y."/>
            <person name="Zwiers L.-H."/>
            <person name="Turgeon B."/>
            <person name="Goodwin S."/>
            <person name="Spatafora J."/>
            <person name="Crous P."/>
            <person name="Grigoriev I."/>
        </authorList>
    </citation>
    <scope>NUCLEOTIDE SEQUENCE</scope>
    <source>
        <strain evidence="6">CBS 115976</strain>
    </source>
</reference>
<dbReference type="AlphaFoldDB" id="A0A6A6TZQ8"/>
<dbReference type="OrthoDB" id="3335931at2759"/>
<keyword evidence="2" id="KW-0479">Metal-binding</keyword>
<dbReference type="Proteomes" id="UP000799302">
    <property type="component" value="Unassembled WGS sequence"/>
</dbReference>
<evidence type="ECO:0000256" key="3">
    <source>
        <dbReference type="ARBA" id="ARBA00022801"/>
    </source>
</evidence>
<accession>A0A6A6TZQ8</accession>
<organism evidence="6 7">
    <name type="scientific">Microthyrium microscopicum</name>
    <dbReference type="NCBI Taxonomy" id="703497"/>
    <lineage>
        <taxon>Eukaryota</taxon>
        <taxon>Fungi</taxon>
        <taxon>Dikarya</taxon>
        <taxon>Ascomycota</taxon>
        <taxon>Pezizomycotina</taxon>
        <taxon>Dothideomycetes</taxon>
        <taxon>Dothideomycetes incertae sedis</taxon>
        <taxon>Microthyriales</taxon>
        <taxon>Microthyriaceae</taxon>
        <taxon>Microthyrium</taxon>
    </lineage>
</organism>
<sequence>MATNYEPLGQAHPILLRDANLLLSNDYLPFEAGYAVTSDGMHHVAAHTYMKGASGKMIDWWFGFIHTTEQYKWWHPRDHFFSDWDGPRDNNSTYIGGTHLVKEQIGPQTSSLAISFLDPGSYFGANWKEEFKINNYSTAVCGTVNAWDDESGGRMRLGHLIHLVQDTADGCRMRSRFWLGDLEPIDGQPLWTTVEERAKLIDPSLARGLLQHASEEMSILGSQLPELYKKYSKAGAANI</sequence>
<dbReference type="EMBL" id="MU004243">
    <property type="protein sequence ID" value="KAF2664154.1"/>
    <property type="molecule type" value="Genomic_DNA"/>
</dbReference>
<evidence type="ECO:0000313" key="6">
    <source>
        <dbReference type="EMBL" id="KAF2664154.1"/>
    </source>
</evidence>
<evidence type="ECO:0000256" key="4">
    <source>
        <dbReference type="ARBA" id="ARBA00022833"/>
    </source>
</evidence>
<proteinExistence type="predicted"/>
<gene>
    <name evidence="6" type="ORF">BT63DRAFT_429685</name>
</gene>
<dbReference type="GO" id="GO:0046872">
    <property type="term" value="F:metal ion binding"/>
    <property type="evidence" value="ECO:0007669"/>
    <property type="project" value="UniProtKB-KW"/>
</dbReference>
<keyword evidence="4" id="KW-0862">Zinc</keyword>
<dbReference type="InterPro" id="IPR041526">
    <property type="entry name" value="DAPG_hydrolase"/>
</dbReference>
<keyword evidence="7" id="KW-1185">Reference proteome</keyword>
<feature type="domain" description="DAPG hydrolase PhiG" evidence="5">
    <location>
        <begin position="16"/>
        <end position="229"/>
    </location>
</feature>